<name>A0A8D8M664_9HEMI</name>
<sequence length="136" mass="14876">MNNTSVVNALNISIAEICEIRIRASKDLRMFSENDFAVFRHFSVFSLTASSLSSESLLSLALEHSPFSFMLLFSIFKHSSLSTDSTSISSATSCSQLSGWSALTLLASSSSVSSPTFFLSRDFFNLFLSLSKSLCQ</sequence>
<dbReference type="EMBL" id="HBUF01049829">
    <property type="protein sequence ID" value="CAG6621281.1"/>
    <property type="molecule type" value="Transcribed_RNA"/>
</dbReference>
<reference evidence="1" key="1">
    <citation type="submission" date="2021-05" db="EMBL/GenBank/DDBJ databases">
        <authorList>
            <person name="Alioto T."/>
            <person name="Alioto T."/>
            <person name="Gomez Garrido J."/>
        </authorList>
    </citation>
    <scope>NUCLEOTIDE SEQUENCE</scope>
</reference>
<accession>A0A8D8M664</accession>
<organism evidence="1">
    <name type="scientific">Cacopsylla melanoneura</name>
    <dbReference type="NCBI Taxonomy" id="428564"/>
    <lineage>
        <taxon>Eukaryota</taxon>
        <taxon>Metazoa</taxon>
        <taxon>Ecdysozoa</taxon>
        <taxon>Arthropoda</taxon>
        <taxon>Hexapoda</taxon>
        <taxon>Insecta</taxon>
        <taxon>Pterygota</taxon>
        <taxon>Neoptera</taxon>
        <taxon>Paraneoptera</taxon>
        <taxon>Hemiptera</taxon>
        <taxon>Sternorrhyncha</taxon>
        <taxon>Psylloidea</taxon>
        <taxon>Psyllidae</taxon>
        <taxon>Psyllinae</taxon>
        <taxon>Cacopsylla</taxon>
    </lineage>
</organism>
<proteinExistence type="predicted"/>
<protein>
    <submittedName>
        <fullName evidence="1">Uncharacterized protein</fullName>
    </submittedName>
</protein>
<dbReference type="AlphaFoldDB" id="A0A8D8M664"/>
<evidence type="ECO:0000313" key="1">
    <source>
        <dbReference type="EMBL" id="CAG6621281.1"/>
    </source>
</evidence>